<dbReference type="AlphaFoldDB" id="A0A645CTH9"/>
<accession>A0A645CTH9</accession>
<reference evidence="1" key="1">
    <citation type="submission" date="2019-08" db="EMBL/GenBank/DDBJ databases">
        <authorList>
            <person name="Kucharzyk K."/>
            <person name="Murdoch R.W."/>
            <person name="Higgins S."/>
            <person name="Loffler F."/>
        </authorList>
    </citation>
    <scope>NUCLEOTIDE SEQUENCE</scope>
</reference>
<dbReference type="EMBL" id="VSSQ01029867">
    <property type="protein sequence ID" value="MPM80168.1"/>
    <property type="molecule type" value="Genomic_DNA"/>
</dbReference>
<name>A0A645CTH9_9ZZZZ</name>
<proteinExistence type="predicted"/>
<sequence>MKITSEIVQEAIRIAEPTVFEIVKTSLSKGKTGVSVVVMFGHLKGRGINRTKPELKMAATIGSSEIKYDEFAMRKANLSWRTGSDCDEITKNFYHSLILEEGTDTPYAGSNVLNVGDLRLVVATSALKEREDQAISILLLTIIMMLVNRKVIVAELPGANGVI</sequence>
<protein>
    <submittedName>
        <fullName evidence="1">Uncharacterized protein</fullName>
    </submittedName>
</protein>
<gene>
    <name evidence="1" type="ORF">SDC9_127215</name>
</gene>
<evidence type="ECO:0000313" key="1">
    <source>
        <dbReference type="EMBL" id="MPM80168.1"/>
    </source>
</evidence>
<organism evidence="1">
    <name type="scientific">bioreactor metagenome</name>
    <dbReference type="NCBI Taxonomy" id="1076179"/>
    <lineage>
        <taxon>unclassified sequences</taxon>
        <taxon>metagenomes</taxon>
        <taxon>ecological metagenomes</taxon>
    </lineage>
</organism>
<comment type="caution">
    <text evidence="1">The sequence shown here is derived from an EMBL/GenBank/DDBJ whole genome shotgun (WGS) entry which is preliminary data.</text>
</comment>